<evidence type="ECO:0000313" key="4">
    <source>
        <dbReference type="Proteomes" id="UP000199564"/>
    </source>
</evidence>
<feature type="domain" description="Response regulatory" evidence="2">
    <location>
        <begin position="5"/>
        <end position="133"/>
    </location>
</feature>
<keyword evidence="1" id="KW-0597">Phosphoprotein</keyword>
<dbReference type="GO" id="GO:0000160">
    <property type="term" value="P:phosphorelay signal transduction system"/>
    <property type="evidence" value="ECO:0007669"/>
    <property type="project" value="InterPro"/>
</dbReference>
<dbReference type="EMBL" id="FOVW01000006">
    <property type="protein sequence ID" value="SFO39763.1"/>
    <property type="molecule type" value="Genomic_DNA"/>
</dbReference>
<sequence length="140" mass="15923">MEFNAIYIVDPDTAFHSAIKKFTDKIGVNTPIFYFTNGDDFLKENPKSIDNSGNDGENLILLDLNAQNGIGWEFLKKFDGLNYQLKSTFQIVALSEELSLSERNQALAYQSVSFYFHKPFTYRGFITMVETIVNDLPSSI</sequence>
<dbReference type="SUPFAM" id="SSF52172">
    <property type="entry name" value="CheY-like"/>
    <property type="match status" value="1"/>
</dbReference>
<dbReference type="Gene3D" id="3.40.50.2300">
    <property type="match status" value="1"/>
</dbReference>
<evidence type="ECO:0000259" key="2">
    <source>
        <dbReference type="PROSITE" id="PS50110"/>
    </source>
</evidence>
<reference evidence="4" key="1">
    <citation type="submission" date="2016-10" db="EMBL/GenBank/DDBJ databases">
        <authorList>
            <person name="Varghese N."/>
            <person name="Submissions S."/>
        </authorList>
    </citation>
    <scope>NUCLEOTIDE SEQUENCE [LARGE SCALE GENOMIC DNA]</scope>
    <source>
        <strain evidence="4">DSM 15282</strain>
    </source>
</reference>
<dbReference type="PROSITE" id="PS50110">
    <property type="entry name" value="RESPONSE_REGULATORY"/>
    <property type="match status" value="1"/>
</dbReference>
<name>A0A1I5GV54_9BACT</name>
<dbReference type="AlphaFoldDB" id="A0A1I5GV54"/>
<keyword evidence="4" id="KW-1185">Reference proteome</keyword>
<dbReference type="STRING" id="226506.SAMN04488519_10680"/>
<dbReference type="RefSeq" id="WP_091653898.1">
    <property type="nucleotide sequence ID" value="NZ_FOVW01000006.1"/>
</dbReference>
<dbReference type="Proteomes" id="UP000199564">
    <property type="component" value="Unassembled WGS sequence"/>
</dbReference>
<protein>
    <recommendedName>
        <fullName evidence="2">Response regulatory domain-containing protein</fullName>
    </recommendedName>
</protein>
<proteinExistence type="predicted"/>
<gene>
    <name evidence="3" type="ORF">SAMN04488519_10680</name>
</gene>
<dbReference type="InterPro" id="IPR001789">
    <property type="entry name" value="Sig_transdc_resp-reg_receiver"/>
</dbReference>
<evidence type="ECO:0000256" key="1">
    <source>
        <dbReference type="PROSITE-ProRule" id="PRU00169"/>
    </source>
</evidence>
<organism evidence="3 4">
    <name type="scientific">Algoriphagus ornithinivorans</name>
    <dbReference type="NCBI Taxonomy" id="226506"/>
    <lineage>
        <taxon>Bacteria</taxon>
        <taxon>Pseudomonadati</taxon>
        <taxon>Bacteroidota</taxon>
        <taxon>Cytophagia</taxon>
        <taxon>Cytophagales</taxon>
        <taxon>Cyclobacteriaceae</taxon>
        <taxon>Algoriphagus</taxon>
    </lineage>
</organism>
<dbReference type="InterPro" id="IPR011006">
    <property type="entry name" value="CheY-like_superfamily"/>
</dbReference>
<accession>A0A1I5GV54</accession>
<evidence type="ECO:0000313" key="3">
    <source>
        <dbReference type="EMBL" id="SFO39763.1"/>
    </source>
</evidence>
<feature type="modified residue" description="4-aspartylphosphate" evidence="1">
    <location>
        <position position="63"/>
    </location>
</feature>